<sequence length="268" mass="30022">MGDTQPHFSPHMVVSKDGGERQETYSVEKYVQHLQDSLDILYAELPRAFVNVVEIMELTGLRQIEWEASGCVLSGISLCPCFLNPQANPFELQEMQRVNRDFQERSTMMINGGRYDKREDFAIVVQPFLRNTNMPLDRDGKPDLSFFAVDCFHFSARGYASMATALWNNMLEPVGQKRSYNNFTYERSTLTCPTSEHPFLFTSKNSGWQSSGSPSENNGAVVPYWAVIVAVTAGILAGSLMVWVLMAPRARKHPQAGNAATAEKSSSF</sequence>
<dbReference type="PANTHER" id="PTHR21325">
    <property type="entry name" value="PHOSPHOLIPASE B, PLB1"/>
    <property type="match status" value="1"/>
</dbReference>
<name>A0ABM1LBW7_GEKJA</name>
<dbReference type="GeneID" id="107124490"/>
<accession>A0ABM1LBW7</accession>
<dbReference type="Proteomes" id="UP000694871">
    <property type="component" value="Unplaced"/>
</dbReference>
<evidence type="ECO:0000313" key="3">
    <source>
        <dbReference type="Proteomes" id="UP000694871"/>
    </source>
</evidence>
<dbReference type="InterPro" id="IPR001087">
    <property type="entry name" value="GDSL"/>
</dbReference>
<proteinExistence type="predicted"/>
<dbReference type="RefSeq" id="XP_015283454.1">
    <property type="nucleotide sequence ID" value="XM_015427968.1"/>
</dbReference>
<gene>
    <name evidence="4" type="primary">PLB1</name>
</gene>
<keyword evidence="2" id="KW-1133">Transmembrane helix</keyword>
<protein>
    <submittedName>
        <fullName evidence="4">Phospholipase B1, membrane-associated</fullName>
    </submittedName>
</protein>
<evidence type="ECO:0000256" key="2">
    <source>
        <dbReference type="SAM" id="Phobius"/>
    </source>
</evidence>
<keyword evidence="3" id="KW-1185">Reference proteome</keyword>
<dbReference type="InterPro" id="IPR038885">
    <property type="entry name" value="PLB1"/>
</dbReference>
<evidence type="ECO:0000256" key="1">
    <source>
        <dbReference type="SAM" id="MobiDB-lite"/>
    </source>
</evidence>
<reference evidence="4" key="1">
    <citation type="submission" date="2025-08" db="UniProtKB">
        <authorList>
            <consortium name="RefSeq"/>
        </authorList>
    </citation>
    <scope>IDENTIFICATION</scope>
</reference>
<keyword evidence="2" id="KW-0812">Transmembrane</keyword>
<organism evidence="3 4">
    <name type="scientific">Gekko japonicus</name>
    <name type="common">Schlegel's Japanese gecko</name>
    <dbReference type="NCBI Taxonomy" id="146911"/>
    <lineage>
        <taxon>Eukaryota</taxon>
        <taxon>Metazoa</taxon>
        <taxon>Chordata</taxon>
        <taxon>Craniata</taxon>
        <taxon>Vertebrata</taxon>
        <taxon>Euteleostomi</taxon>
        <taxon>Lepidosauria</taxon>
        <taxon>Squamata</taxon>
        <taxon>Bifurcata</taxon>
        <taxon>Gekkota</taxon>
        <taxon>Gekkonidae</taxon>
        <taxon>Gekkoninae</taxon>
        <taxon>Gekko</taxon>
    </lineage>
</organism>
<dbReference type="PANTHER" id="PTHR21325:SF52">
    <property type="entry name" value="PHOSPHOLIPASE B1, MEMBRANE-ASSOCIATED"/>
    <property type="match status" value="1"/>
</dbReference>
<feature type="transmembrane region" description="Helical" evidence="2">
    <location>
        <begin position="224"/>
        <end position="245"/>
    </location>
</feature>
<keyword evidence="2" id="KW-0472">Membrane</keyword>
<dbReference type="Pfam" id="PF00657">
    <property type="entry name" value="Lipase_GDSL"/>
    <property type="match status" value="1"/>
</dbReference>
<evidence type="ECO:0000313" key="4">
    <source>
        <dbReference type="RefSeq" id="XP_015283454.1"/>
    </source>
</evidence>
<feature type="region of interest" description="Disordered" evidence="1">
    <location>
        <begin position="1"/>
        <end position="20"/>
    </location>
</feature>